<dbReference type="EMBL" id="JACIDU010000006">
    <property type="protein sequence ID" value="MBB4103308.1"/>
    <property type="molecule type" value="Genomic_DNA"/>
</dbReference>
<gene>
    <name evidence="1" type="ORF">GGQ66_001865</name>
</gene>
<protein>
    <submittedName>
        <fullName evidence="1">Uncharacterized protein</fullName>
    </submittedName>
</protein>
<evidence type="ECO:0000313" key="1">
    <source>
        <dbReference type="EMBL" id="MBB4103308.1"/>
    </source>
</evidence>
<name>A0A7W6K166_9HYPH</name>
<keyword evidence="2" id="KW-1185">Reference proteome</keyword>
<organism evidence="1 2">
    <name type="scientific">Allorhizobium borbori</name>
    <dbReference type="NCBI Taxonomy" id="485907"/>
    <lineage>
        <taxon>Bacteria</taxon>
        <taxon>Pseudomonadati</taxon>
        <taxon>Pseudomonadota</taxon>
        <taxon>Alphaproteobacteria</taxon>
        <taxon>Hyphomicrobiales</taxon>
        <taxon>Rhizobiaceae</taxon>
        <taxon>Rhizobium/Agrobacterium group</taxon>
        <taxon>Allorhizobium</taxon>
    </lineage>
</organism>
<dbReference type="RefSeq" id="WP_183791698.1">
    <property type="nucleotide sequence ID" value="NZ_JACIDU010000006.1"/>
</dbReference>
<comment type="caution">
    <text evidence="1">The sequence shown here is derived from an EMBL/GenBank/DDBJ whole genome shotgun (WGS) entry which is preliminary data.</text>
</comment>
<dbReference type="AlphaFoldDB" id="A0A7W6K166"/>
<proteinExistence type="predicted"/>
<evidence type="ECO:0000313" key="2">
    <source>
        <dbReference type="Proteomes" id="UP000584824"/>
    </source>
</evidence>
<accession>A0A7W6K166</accession>
<dbReference type="Proteomes" id="UP000584824">
    <property type="component" value="Unassembled WGS sequence"/>
</dbReference>
<reference evidence="1 2" key="1">
    <citation type="submission" date="2020-08" db="EMBL/GenBank/DDBJ databases">
        <title>Genomic Encyclopedia of Type Strains, Phase IV (KMG-IV): sequencing the most valuable type-strain genomes for metagenomic binning, comparative biology and taxonomic classification.</title>
        <authorList>
            <person name="Goeker M."/>
        </authorList>
    </citation>
    <scope>NUCLEOTIDE SEQUENCE [LARGE SCALE GENOMIC DNA]</scope>
    <source>
        <strain evidence="1 2">DSM 26385</strain>
    </source>
</reference>
<sequence length="168" mass="18807">MDVAFYADYIAGLRSVFAELDQHPERFQTFSLHVDLLAAGNLVVYETKRAKGQTDSVYFGRPASTGTSQKMTQAAAFSAIDRFFGLGQFVALKAEADVDAPSVKDEYPHCAVNFTYRKKGEPQFRSTLMIFIGFNDDADALAFAESENHRLVQAGERPFSGQKLFEWR</sequence>